<comment type="function">
    <text evidence="8">Toxic component of a toxin-antitoxin (TA) system. An RNase.</text>
</comment>
<evidence type="ECO:0000256" key="7">
    <source>
        <dbReference type="ARBA" id="ARBA00038093"/>
    </source>
</evidence>
<dbReference type="Proteomes" id="UP001269144">
    <property type="component" value="Unassembled WGS sequence"/>
</dbReference>
<comment type="caution">
    <text evidence="10">The sequence shown here is derived from an EMBL/GenBank/DDBJ whole genome shotgun (WGS) entry which is preliminary data.</text>
</comment>
<evidence type="ECO:0000256" key="1">
    <source>
        <dbReference type="ARBA" id="ARBA00001946"/>
    </source>
</evidence>
<dbReference type="InterPro" id="IPR029060">
    <property type="entry name" value="PIN-like_dom_sf"/>
</dbReference>
<gene>
    <name evidence="8" type="primary">vapC</name>
    <name evidence="10" type="ORF">RGQ15_16215</name>
</gene>
<evidence type="ECO:0000313" key="10">
    <source>
        <dbReference type="EMBL" id="MDS9469110.1"/>
    </source>
</evidence>
<dbReference type="CDD" id="cd18746">
    <property type="entry name" value="PIN_VapC4-5_FitB-like"/>
    <property type="match status" value="1"/>
</dbReference>
<dbReference type="PANTHER" id="PTHR33653">
    <property type="entry name" value="RIBONUCLEASE VAPC2"/>
    <property type="match status" value="1"/>
</dbReference>
<dbReference type="Pfam" id="PF01850">
    <property type="entry name" value="PIN"/>
    <property type="match status" value="1"/>
</dbReference>
<evidence type="ECO:0000256" key="8">
    <source>
        <dbReference type="HAMAP-Rule" id="MF_00265"/>
    </source>
</evidence>
<dbReference type="EC" id="3.1.-.-" evidence="8"/>
<dbReference type="PANTHER" id="PTHR33653:SF1">
    <property type="entry name" value="RIBONUCLEASE VAPC2"/>
    <property type="match status" value="1"/>
</dbReference>
<name>A0ABU2HX60_9RHOB</name>
<proteinExistence type="inferred from homology"/>
<keyword evidence="4 8" id="KW-0479">Metal-binding</keyword>
<accession>A0ABU2HX60</accession>
<organism evidence="10 11">
    <name type="scientific">Paracoccus aurantius</name>
    <dbReference type="NCBI Taxonomy" id="3073814"/>
    <lineage>
        <taxon>Bacteria</taxon>
        <taxon>Pseudomonadati</taxon>
        <taxon>Pseudomonadota</taxon>
        <taxon>Alphaproteobacteria</taxon>
        <taxon>Rhodobacterales</taxon>
        <taxon>Paracoccaceae</taxon>
        <taxon>Paracoccus</taxon>
    </lineage>
</organism>
<keyword evidence="6 8" id="KW-0460">Magnesium</keyword>
<evidence type="ECO:0000256" key="5">
    <source>
        <dbReference type="ARBA" id="ARBA00022801"/>
    </source>
</evidence>
<dbReference type="RefSeq" id="WP_311161631.1">
    <property type="nucleotide sequence ID" value="NZ_JAVQLW010000002.1"/>
</dbReference>
<comment type="cofactor">
    <cofactor evidence="1 8">
        <name>Mg(2+)</name>
        <dbReference type="ChEBI" id="CHEBI:18420"/>
    </cofactor>
</comment>
<comment type="similarity">
    <text evidence="7 8">Belongs to the PINc/VapC protein family.</text>
</comment>
<dbReference type="HAMAP" id="MF_00265">
    <property type="entry name" value="VapC_Nob1"/>
    <property type="match status" value="1"/>
</dbReference>
<protein>
    <recommendedName>
        <fullName evidence="8">Ribonuclease VapC</fullName>
        <shortName evidence="8">RNase VapC</shortName>
        <ecNumber evidence="8">3.1.-.-</ecNumber>
    </recommendedName>
    <alternativeName>
        <fullName evidence="8">Toxin VapC</fullName>
    </alternativeName>
</protein>
<feature type="binding site" evidence="8">
    <location>
        <position position="5"/>
    </location>
    <ligand>
        <name>Mg(2+)</name>
        <dbReference type="ChEBI" id="CHEBI:18420"/>
    </ligand>
</feature>
<dbReference type="InterPro" id="IPR022907">
    <property type="entry name" value="VapC_family"/>
</dbReference>
<dbReference type="InterPro" id="IPR050556">
    <property type="entry name" value="Type_II_TA_system_RNase"/>
</dbReference>
<keyword evidence="2 8" id="KW-1277">Toxin-antitoxin system</keyword>
<evidence type="ECO:0000256" key="6">
    <source>
        <dbReference type="ARBA" id="ARBA00022842"/>
    </source>
</evidence>
<evidence type="ECO:0000256" key="3">
    <source>
        <dbReference type="ARBA" id="ARBA00022722"/>
    </source>
</evidence>
<reference evidence="11" key="1">
    <citation type="submission" date="2023-07" db="EMBL/GenBank/DDBJ databases">
        <title>Paracoccus sp. MBLB3053 whole genome sequence.</title>
        <authorList>
            <person name="Hwang C.Y."/>
            <person name="Cho E.-S."/>
            <person name="Seo M.-J."/>
        </authorList>
    </citation>
    <scope>NUCLEOTIDE SEQUENCE [LARGE SCALE GENOMIC DNA]</scope>
    <source>
        <strain evidence="11">MBLB3053</strain>
    </source>
</reference>
<evidence type="ECO:0000256" key="2">
    <source>
        <dbReference type="ARBA" id="ARBA00022649"/>
    </source>
</evidence>
<dbReference type="EMBL" id="JAVQLW010000002">
    <property type="protein sequence ID" value="MDS9469110.1"/>
    <property type="molecule type" value="Genomic_DNA"/>
</dbReference>
<sequence>MLILDTNVLSALRRPDRSPEVAAWLTYQDENELFLSVITLGEIERGIARQERGNPPFAQDLREWLTRTVSLFGDRLLPFGATEAQIWGRLSAEIGHAGADLQIAATALSRDAIVVTGNVADFRPTKCRLLDPFTGQQG</sequence>
<keyword evidence="11" id="KW-1185">Reference proteome</keyword>
<evidence type="ECO:0000256" key="4">
    <source>
        <dbReference type="ARBA" id="ARBA00022723"/>
    </source>
</evidence>
<feature type="binding site" evidence="8">
    <location>
        <position position="100"/>
    </location>
    <ligand>
        <name>Mg(2+)</name>
        <dbReference type="ChEBI" id="CHEBI:18420"/>
    </ligand>
</feature>
<evidence type="ECO:0000313" key="11">
    <source>
        <dbReference type="Proteomes" id="UP001269144"/>
    </source>
</evidence>
<keyword evidence="3 8" id="KW-0540">Nuclease</keyword>
<evidence type="ECO:0000259" key="9">
    <source>
        <dbReference type="Pfam" id="PF01850"/>
    </source>
</evidence>
<dbReference type="Gene3D" id="3.40.50.1010">
    <property type="entry name" value="5'-nuclease"/>
    <property type="match status" value="1"/>
</dbReference>
<keyword evidence="5 8" id="KW-0378">Hydrolase</keyword>
<dbReference type="SUPFAM" id="SSF88723">
    <property type="entry name" value="PIN domain-like"/>
    <property type="match status" value="1"/>
</dbReference>
<dbReference type="InterPro" id="IPR002716">
    <property type="entry name" value="PIN_dom"/>
</dbReference>
<feature type="domain" description="PIN" evidence="9">
    <location>
        <begin position="3"/>
        <end position="118"/>
    </location>
</feature>
<keyword evidence="8" id="KW-0800">Toxin</keyword>